<feature type="domain" description="Amidase" evidence="1">
    <location>
        <begin position="24"/>
        <end position="105"/>
    </location>
</feature>
<dbReference type="EMBL" id="JAGIYY010000005">
    <property type="protein sequence ID" value="MBP0439969.1"/>
    <property type="molecule type" value="Genomic_DNA"/>
</dbReference>
<evidence type="ECO:0000259" key="1">
    <source>
        <dbReference type="Pfam" id="PF01425"/>
    </source>
</evidence>
<reference evidence="2" key="1">
    <citation type="submission" date="2021-03" db="EMBL/GenBank/DDBJ databases">
        <title>Genome sequencing and assembly of Tianweitania sediminis.</title>
        <authorList>
            <person name="Chhetri G."/>
        </authorList>
    </citation>
    <scope>NUCLEOTIDE SEQUENCE</scope>
    <source>
        <strain evidence="2">Z8</strain>
    </source>
</reference>
<sequence length="106" mass="10740">MSSSELVNHAARGIEAAGEDGQRSFTALRLVQACAEAAAIDRAAGDALPPFAGIPIAVKEICSTSPARSPARGRCCCGGATGPAGCRRHRAAEASGFIVIGRTNMT</sequence>
<accession>A0A8J7UI75</accession>
<dbReference type="InterPro" id="IPR036928">
    <property type="entry name" value="AS_sf"/>
</dbReference>
<proteinExistence type="predicted"/>
<gene>
    <name evidence="2" type="ORF">J5Y06_15020</name>
</gene>
<dbReference type="InterPro" id="IPR023631">
    <property type="entry name" value="Amidase_dom"/>
</dbReference>
<dbReference type="Pfam" id="PF01425">
    <property type="entry name" value="Amidase"/>
    <property type="match status" value="1"/>
</dbReference>
<organism evidence="2 3">
    <name type="scientific">Tianweitania sediminis</name>
    <dbReference type="NCBI Taxonomy" id="1502156"/>
    <lineage>
        <taxon>Bacteria</taxon>
        <taxon>Pseudomonadati</taxon>
        <taxon>Pseudomonadota</taxon>
        <taxon>Alphaproteobacteria</taxon>
        <taxon>Hyphomicrobiales</taxon>
        <taxon>Phyllobacteriaceae</taxon>
        <taxon>Tianweitania</taxon>
    </lineage>
</organism>
<keyword evidence="3" id="KW-1185">Reference proteome</keyword>
<dbReference type="Gene3D" id="3.90.1300.10">
    <property type="entry name" value="Amidase signature (AS) domain"/>
    <property type="match status" value="1"/>
</dbReference>
<dbReference type="Proteomes" id="UP000666240">
    <property type="component" value="Unassembled WGS sequence"/>
</dbReference>
<evidence type="ECO:0000313" key="2">
    <source>
        <dbReference type="EMBL" id="MBP0439969.1"/>
    </source>
</evidence>
<comment type="caution">
    <text evidence="2">The sequence shown here is derived from an EMBL/GenBank/DDBJ whole genome shotgun (WGS) entry which is preliminary data.</text>
</comment>
<protein>
    <recommendedName>
        <fullName evidence="1">Amidase domain-containing protein</fullName>
    </recommendedName>
</protein>
<dbReference type="SUPFAM" id="SSF75304">
    <property type="entry name" value="Amidase signature (AS) enzymes"/>
    <property type="match status" value="1"/>
</dbReference>
<dbReference type="AlphaFoldDB" id="A0A8J7UI75"/>
<name>A0A8J7UI75_9HYPH</name>
<evidence type="ECO:0000313" key="3">
    <source>
        <dbReference type="Proteomes" id="UP000666240"/>
    </source>
</evidence>